<dbReference type="EMBL" id="UINC01020333">
    <property type="protein sequence ID" value="SVA85485.1"/>
    <property type="molecule type" value="Genomic_DNA"/>
</dbReference>
<name>A0A381Z873_9ZZZZ</name>
<feature type="domain" description="IstB-like ATP-binding" evidence="1">
    <location>
        <begin position="123"/>
        <end position="277"/>
    </location>
</feature>
<dbReference type="GO" id="GO:0005524">
    <property type="term" value="F:ATP binding"/>
    <property type="evidence" value="ECO:0007669"/>
    <property type="project" value="InterPro"/>
</dbReference>
<sequence length="289" mass="33087">MPSTKTQPKDCPKCRDKKYNLSNHEGKLRAKLCSCFLCQECDGEGRTFRQDDKGVAFLADCSFCFSLRKRLRLLNDSGIPGKFSNSTLEIYQPIGLQNKKAFSRAKDFLEDFRATPKEPCRGLLFMGGPGLGKTHLVVSILKQLILEEEVDGKFVDFFQLLSDIRHGYSHDQSEMSLIEPYLKSRVLVIDELAKGRNNEWEQTILDQFISSRYNAADKVTLFTTNYSDQGRASTDTNARTISFQKQSLEEKVGDRIFSRLSQMCDFIKMEGEDYRTKIQPTPRAVRKKN</sequence>
<dbReference type="SUPFAM" id="SSF52540">
    <property type="entry name" value="P-loop containing nucleoside triphosphate hydrolases"/>
    <property type="match status" value="1"/>
</dbReference>
<dbReference type="InterPro" id="IPR002611">
    <property type="entry name" value="IstB_ATP-bd"/>
</dbReference>
<accession>A0A381Z873</accession>
<dbReference type="AlphaFoldDB" id="A0A381Z873"/>
<dbReference type="InterPro" id="IPR027417">
    <property type="entry name" value="P-loop_NTPase"/>
</dbReference>
<dbReference type="CDD" id="cd00009">
    <property type="entry name" value="AAA"/>
    <property type="match status" value="1"/>
</dbReference>
<gene>
    <name evidence="2" type="ORF">METZ01_LOCUS138339</name>
</gene>
<reference evidence="2" key="1">
    <citation type="submission" date="2018-05" db="EMBL/GenBank/DDBJ databases">
        <authorList>
            <person name="Lanie J.A."/>
            <person name="Ng W.-L."/>
            <person name="Kazmierczak K.M."/>
            <person name="Andrzejewski T.M."/>
            <person name="Davidsen T.M."/>
            <person name="Wayne K.J."/>
            <person name="Tettelin H."/>
            <person name="Glass J.I."/>
            <person name="Rusch D."/>
            <person name="Podicherti R."/>
            <person name="Tsui H.-C.T."/>
            <person name="Winkler M.E."/>
        </authorList>
    </citation>
    <scope>NUCLEOTIDE SEQUENCE</scope>
</reference>
<evidence type="ECO:0000313" key="2">
    <source>
        <dbReference type="EMBL" id="SVA85485.1"/>
    </source>
</evidence>
<proteinExistence type="predicted"/>
<evidence type="ECO:0000259" key="1">
    <source>
        <dbReference type="Pfam" id="PF01695"/>
    </source>
</evidence>
<dbReference type="PANTHER" id="PTHR30050:SF4">
    <property type="entry name" value="ATP-BINDING PROTEIN RV3427C IN INSERTION SEQUENCE-RELATED"/>
    <property type="match status" value="1"/>
</dbReference>
<dbReference type="Pfam" id="PF01695">
    <property type="entry name" value="IstB_IS21"/>
    <property type="match status" value="1"/>
</dbReference>
<dbReference type="Gene3D" id="3.40.50.300">
    <property type="entry name" value="P-loop containing nucleotide triphosphate hydrolases"/>
    <property type="match status" value="1"/>
</dbReference>
<organism evidence="2">
    <name type="scientific">marine metagenome</name>
    <dbReference type="NCBI Taxonomy" id="408172"/>
    <lineage>
        <taxon>unclassified sequences</taxon>
        <taxon>metagenomes</taxon>
        <taxon>ecological metagenomes</taxon>
    </lineage>
</organism>
<dbReference type="PANTHER" id="PTHR30050">
    <property type="entry name" value="CHROMOSOMAL REPLICATION INITIATOR PROTEIN DNAA"/>
    <property type="match status" value="1"/>
</dbReference>
<dbReference type="GO" id="GO:0006260">
    <property type="term" value="P:DNA replication"/>
    <property type="evidence" value="ECO:0007669"/>
    <property type="project" value="TreeGrafter"/>
</dbReference>
<protein>
    <recommendedName>
        <fullName evidence="1">IstB-like ATP-binding domain-containing protein</fullName>
    </recommendedName>
</protein>